<keyword evidence="4 6" id="KW-0067">ATP-binding</keyword>
<dbReference type="InterPro" id="IPR012094">
    <property type="entry name" value="tRNA_Ile_lys_synt"/>
</dbReference>
<dbReference type="GO" id="GO:0005524">
    <property type="term" value="F:ATP binding"/>
    <property type="evidence" value="ECO:0007669"/>
    <property type="project" value="UniProtKB-UniRule"/>
</dbReference>
<name>A0A4V1GDP3_9BACT</name>
<proteinExistence type="inferred from homology"/>
<dbReference type="GO" id="GO:0032267">
    <property type="term" value="F:tRNA(Ile)-lysidine synthase activity"/>
    <property type="evidence" value="ECO:0007669"/>
    <property type="project" value="UniProtKB-EC"/>
</dbReference>
<dbReference type="Pfam" id="PF01171">
    <property type="entry name" value="ATP_bind_3"/>
    <property type="match status" value="1"/>
</dbReference>
<evidence type="ECO:0000256" key="2">
    <source>
        <dbReference type="ARBA" id="ARBA00022694"/>
    </source>
</evidence>
<accession>A0A4V1GDP3</accession>
<evidence type="ECO:0000313" key="9">
    <source>
        <dbReference type="Proteomes" id="UP000310639"/>
    </source>
</evidence>
<evidence type="ECO:0000256" key="3">
    <source>
        <dbReference type="ARBA" id="ARBA00022741"/>
    </source>
</evidence>
<dbReference type="InterPro" id="IPR012795">
    <property type="entry name" value="tRNA_Ile_lys_synt_N"/>
</dbReference>
<dbReference type="GO" id="GO:0005737">
    <property type="term" value="C:cytoplasm"/>
    <property type="evidence" value="ECO:0007669"/>
    <property type="project" value="UniProtKB-SubCell"/>
</dbReference>
<dbReference type="InterPro" id="IPR011063">
    <property type="entry name" value="TilS/TtcA_N"/>
</dbReference>
<gene>
    <name evidence="6 8" type="primary">tilS</name>
    <name evidence="8" type="ORF">FBF37_03415</name>
</gene>
<dbReference type="NCBIfam" id="TIGR02432">
    <property type="entry name" value="lysidine_TilS_N"/>
    <property type="match status" value="1"/>
</dbReference>
<evidence type="ECO:0000313" key="8">
    <source>
        <dbReference type="EMBL" id="QCT42486.1"/>
    </source>
</evidence>
<sequence length="300" mass="34348">MEKMKYAVAVSGGIDSVVLLDLMAHKGHQCVVLHFDHGMRGESRADARFVEALARRYGFLFEGKREELLGANEAIARQHRYAFLLAAAERHGAQLVTAHHLDDVVETIALNIARGTRWRGLAVLGDRRIMRPLTHWTKQQLTTYAVRRHLEWVEDETNATDVYTRNRLRRKLMNLPDDVKQQLYDLWQEQLELAEAITDESVQLLTEPLNRYFFISIDMAEAVELLAEYIRNTFATSLLTSQLERAVLALKTGKPGTVWQIGEGLEMKLSLKTAIIKKIDLGRKDFSDYGGKDAEQEWQE</sequence>
<feature type="binding site" evidence="6">
    <location>
        <begin position="11"/>
        <end position="16"/>
    </location>
    <ligand>
        <name>ATP</name>
        <dbReference type="ChEBI" id="CHEBI:30616"/>
    </ligand>
</feature>
<evidence type="ECO:0000256" key="5">
    <source>
        <dbReference type="ARBA" id="ARBA00048539"/>
    </source>
</evidence>
<dbReference type="Gene3D" id="3.40.50.620">
    <property type="entry name" value="HUPs"/>
    <property type="match status" value="1"/>
</dbReference>
<dbReference type="PANTHER" id="PTHR43033">
    <property type="entry name" value="TRNA(ILE)-LYSIDINE SYNTHASE-RELATED"/>
    <property type="match status" value="1"/>
</dbReference>
<dbReference type="HAMAP" id="MF_01161">
    <property type="entry name" value="tRNA_Ile_lys_synt"/>
    <property type="match status" value="1"/>
</dbReference>
<feature type="domain" description="tRNA(Ile)-lysidine/2-thiocytidine synthase N-terminal" evidence="7">
    <location>
        <begin position="5"/>
        <end position="170"/>
    </location>
</feature>
<evidence type="ECO:0000256" key="4">
    <source>
        <dbReference type="ARBA" id="ARBA00022840"/>
    </source>
</evidence>
<keyword evidence="2 6" id="KW-0819">tRNA processing</keyword>
<dbReference type="OrthoDB" id="9807403at2"/>
<dbReference type="EMBL" id="CP040004">
    <property type="protein sequence ID" value="QCT42486.1"/>
    <property type="molecule type" value="Genomic_DNA"/>
</dbReference>
<dbReference type="SUPFAM" id="SSF52402">
    <property type="entry name" value="Adenine nucleotide alpha hydrolases-like"/>
    <property type="match status" value="1"/>
</dbReference>
<evidence type="ECO:0000256" key="1">
    <source>
        <dbReference type="ARBA" id="ARBA00022598"/>
    </source>
</evidence>
<dbReference type="CDD" id="cd01992">
    <property type="entry name" value="TilS_N"/>
    <property type="match status" value="1"/>
</dbReference>
<dbReference type="EC" id="6.3.4.19" evidence="6"/>
<keyword evidence="9" id="KW-1185">Reference proteome</keyword>
<dbReference type="Proteomes" id="UP000310639">
    <property type="component" value="Chromosome"/>
</dbReference>
<keyword evidence="3 6" id="KW-0547">Nucleotide-binding</keyword>
<keyword evidence="6" id="KW-0963">Cytoplasm</keyword>
<dbReference type="InterPro" id="IPR014729">
    <property type="entry name" value="Rossmann-like_a/b/a_fold"/>
</dbReference>
<evidence type="ECO:0000259" key="7">
    <source>
        <dbReference type="Pfam" id="PF01171"/>
    </source>
</evidence>
<dbReference type="KEGG" id="nft:FBF37_03415"/>
<comment type="subcellular location">
    <subcellularLocation>
        <location evidence="6">Cytoplasm</location>
    </subcellularLocation>
</comment>
<dbReference type="GO" id="GO:0006400">
    <property type="term" value="P:tRNA modification"/>
    <property type="evidence" value="ECO:0007669"/>
    <property type="project" value="UniProtKB-UniRule"/>
</dbReference>
<comment type="function">
    <text evidence="6">Ligates lysine onto the cytidine present at position 34 of the AUA codon-specific tRNA(Ile) that contains the anticodon CAU, in an ATP-dependent manner. Cytidine is converted to lysidine, thus changing the amino acid specificity of the tRNA from methionine to isoleucine.</text>
</comment>
<protein>
    <recommendedName>
        <fullName evidence="6">tRNA(Ile)-lysidine synthase</fullName>
        <ecNumber evidence="6">6.3.4.19</ecNumber>
    </recommendedName>
    <alternativeName>
        <fullName evidence="6">tRNA(Ile)-2-lysyl-cytidine synthase</fullName>
    </alternativeName>
    <alternativeName>
        <fullName evidence="6">tRNA(Ile)-lysidine synthetase</fullName>
    </alternativeName>
</protein>
<dbReference type="PANTHER" id="PTHR43033:SF1">
    <property type="entry name" value="TRNA(ILE)-LYSIDINE SYNTHASE-RELATED"/>
    <property type="match status" value="1"/>
</dbReference>
<dbReference type="AlphaFoldDB" id="A0A4V1GDP3"/>
<comment type="similarity">
    <text evidence="6">Belongs to the tRNA(Ile)-lysidine synthase family.</text>
</comment>
<comment type="catalytic activity">
    <reaction evidence="5 6">
        <text>cytidine(34) in tRNA(Ile2) + L-lysine + ATP = lysidine(34) in tRNA(Ile2) + AMP + diphosphate + H(+)</text>
        <dbReference type="Rhea" id="RHEA:43744"/>
        <dbReference type="Rhea" id="RHEA-COMP:10625"/>
        <dbReference type="Rhea" id="RHEA-COMP:10670"/>
        <dbReference type="ChEBI" id="CHEBI:15378"/>
        <dbReference type="ChEBI" id="CHEBI:30616"/>
        <dbReference type="ChEBI" id="CHEBI:32551"/>
        <dbReference type="ChEBI" id="CHEBI:33019"/>
        <dbReference type="ChEBI" id="CHEBI:82748"/>
        <dbReference type="ChEBI" id="CHEBI:83665"/>
        <dbReference type="ChEBI" id="CHEBI:456215"/>
        <dbReference type="EC" id="6.3.4.19"/>
    </reaction>
</comment>
<evidence type="ECO:0000256" key="6">
    <source>
        <dbReference type="HAMAP-Rule" id="MF_01161"/>
    </source>
</evidence>
<keyword evidence="1 6" id="KW-0436">Ligase</keyword>
<comment type="domain">
    <text evidence="6">The N-terminal region contains the highly conserved SGGXDS motif, predicted to be a P-loop motif involved in ATP binding.</text>
</comment>
<organism evidence="8 9">
    <name type="scientific">Candidatus Nanosynbacter featherlites</name>
    <dbReference type="NCBI Taxonomy" id="2572088"/>
    <lineage>
        <taxon>Bacteria</taxon>
        <taxon>Candidatus Saccharimonadota</taxon>
        <taxon>Candidatus Saccharimonadia</taxon>
        <taxon>Candidatus Nanosynbacterales</taxon>
        <taxon>Candidatus Nanosynbacteraceae</taxon>
        <taxon>Candidatus Nanosynbacter</taxon>
    </lineage>
</organism>
<reference evidence="8 9" key="1">
    <citation type="submission" date="2019-04" db="EMBL/GenBank/DDBJ databases">
        <title>Saccharibacteria TM7 genomes.</title>
        <authorList>
            <person name="Bor B."/>
            <person name="He X."/>
            <person name="Chen T."/>
            <person name="Dewhirst F.E."/>
        </authorList>
    </citation>
    <scope>NUCLEOTIDE SEQUENCE [LARGE SCALE GENOMIC DNA]</scope>
    <source>
        <strain evidence="8 9">BB001</strain>
    </source>
</reference>